<dbReference type="PROSITE" id="PS51257">
    <property type="entry name" value="PROKAR_LIPOPROTEIN"/>
    <property type="match status" value="1"/>
</dbReference>
<accession>A0A517TTB6</accession>
<dbReference type="KEGG" id="llh:I41_07800"/>
<keyword evidence="1" id="KW-0472">Membrane</keyword>
<proteinExistence type="predicted"/>
<keyword evidence="3" id="KW-1185">Reference proteome</keyword>
<name>A0A517TTB6_9BACT</name>
<feature type="transmembrane region" description="Helical" evidence="1">
    <location>
        <begin position="7"/>
        <end position="25"/>
    </location>
</feature>
<evidence type="ECO:0000313" key="3">
    <source>
        <dbReference type="Proteomes" id="UP000317909"/>
    </source>
</evidence>
<evidence type="ECO:0000313" key="2">
    <source>
        <dbReference type="EMBL" id="QDT71620.1"/>
    </source>
</evidence>
<feature type="transmembrane region" description="Helical" evidence="1">
    <location>
        <begin position="136"/>
        <end position="157"/>
    </location>
</feature>
<feature type="transmembrane region" description="Helical" evidence="1">
    <location>
        <begin position="104"/>
        <end position="124"/>
    </location>
</feature>
<organism evidence="2 3">
    <name type="scientific">Lacipirellula limnantheis</name>
    <dbReference type="NCBI Taxonomy" id="2528024"/>
    <lineage>
        <taxon>Bacteria</taxon>
        <taxon>Pseudomonadati</taxon>
        <taxon>Planctomycetota</taxon>
        <taxon>Planctomycetia</taxon>
        <taxon>Pirellulales</taxon>
        <taxon>Lacipirellulaceae</taxon>
        <taxon>Lacipirellula</taxon>
    </lineage>
</organism>
<gene>
    <name evidence="2" type="ORF">I41_07800</name>
</gene>
<dbReference type="Proteomes" id="UP000317909">
    <property type="component" value="Chromosome"/>
</dbReference>
<sequence length="198" mass="21862">MLRRIRLTVAVTCLLATACFAILWMRSLKQWDNILYVGASIGMLGAGSSDGMLALYHAHGTEYQAPVGSDRIGIYWMTTSRDRINPARVPLWRWARLDRDLESYAVFIPFWLLILVSGGVGIALSIRRPFRFSLRTLAIGATVAVITLGLGVAASRLNLDETPQSPPRSFWFSSTAERHGLGGVPSWPCETQLGRVDA</sequence>
<keyword evidence="1" id="KW-0812">Transmembrane</keyword>
<protein>
    <submittedName>
        <fullName evidence="2">Uncharacterized protein</fullName>
    </submittedName>
</protein>
<dbReference type="EMBL" id="CP036339">
    <property type="protein sequence ID" value="QDT71620.1"/>
    <property type="molecule type" value="Genomic_DNA"/>
</dbReference>
<reference evidence="2 3" key="1">
    <citation type="submission" date="2019-02" db="EMBL/GenBank/DDBJ databases">
        <title>Deep-cultivation of Planctomycetes and their phenomic and genomic characterization uncovers novel biology.</title>
        <authorList>
            <person name="Wiegand S."/>
            <person name="Jogler M."/>
            <person name="Boedeker C."/>
            <person name="Pinto D."/>
            <person name="Vollmers J."/>
            <person name="Rivas-Marin E."/>
            <person name="Kohn T."/>
            <person name="Peeters S.H."/>
            <person name="Heuer A."/>
            <person name="Rast P."/>
            <person name="Oberbeckmann S."/>
            <person name="Bunk B."/>
            <person name="Jeske O."/>
            <person name="Meyerdierks A."/>
            <person name="Storesund J.E."/>
            <person name="Kallscheuer N."/>
            <person name="Luecker S."/>
            <person name="Lage O.M."/>
            <person name="Pohl T."/>
            <person name="Merkel B.J."/>
            <person name="Hornburger P."/>
            <person name="Mueller R.-W."/>
            <person name="Bruemmer F."/>
            <person name="Labrenz M."/>
            <person name="Spormann A.M."/>
            <person name="Op den Camp H."/>
            <person name="Overmann J."/>
            <person name="Amann R."/>
            <person name="Jetten M.S.M."/>
            <person name="Mascher T."/>
            <person name="Medema M.H."/>
            <person name="Devos D.P."/>
            <person name="Kaster A.-K."/>
            <person name="Ovreas L."/>
            <person name="Rohde M."/>
            <person name="Galperin M.Y."/>
            <person name="Jogler C."/>
        </authorList>
    </citation>
    <scope>NUCLEOTIDE SEQUENCE [LARGE SCALE GENOMIC DNA]</scope>
    <source>
        <strain evidence="2 3">I41</strain>
    </source>
</reference>
<dbReference type="AlphaFoldDB" id="A0A517TTB6"/>
<evidence type="ECO:0000256" key="1">
    <source>
        <dbReference type="SAM" id="Phobius"/>
    </source>
</evidence>
<keyword evidence="1" id="KW-1133">Transmembrane helix</keyword>